<dbReference type="InterPro" id="IPR016589">
    <property type="entry name" value="tRNA_splic_SEN2"/>
</dbReference>
<keyword evidence="2 4" id="KW-0819">tRNA processing</keyword>
<keyword evidence="7" id="KW-0540">Nuclease</keyword>
<dbReference type="EC" id="4.6.1.16" evidence="4"/>
<dbReference type="Pfam" id="PF01974">
    <property type="entry name" value="tRNA_int_endo"/>
    <property type="match status" value="1"/>
</dbReference>
<organism evidence="7 8">
    <name type="scientific">Metschnikowia aff. pulcherrima</name>
    <dbReference type="NCBI Taxonomy" id="2163413"/>
    <lineage>
        <taxon>Eukaryota</taxon>
        <taxon>Fungi</taxon>
        <taxon>Dikarya</taxon>
        <taxon>Ascomycota</taxon>
        <taxon>Saccharomycotina</taxon>
        <taxon>Pichiomycetes</taxon>
        <taxon>Metschnikowiaceae</taxon>
        <taxon>Metschnikowia</taxon>
    </lineage>
</organism>
<feature type="domain" description="tRNA intron endonuclease catalytic" evidence="6">
    <location>
        <begin position="259"/>
        <end position="338"/>
    </location>
</feature>
<accession>A0A4P6XKC6</accession>
<sequence>MDKRKGRSLNAIYSRPLPLTLSVDKFGQLPQVTAHNPLSWVYLFYRVASIYFRTPPQALQPKITVNVVDVGVDTVYHVTEKPAMDKLWKEGFFGKGTLLRSDPTWEQRVQRRLNLDGAGNKLTNEDITSVRRGDRKAFKALRSKAQEYETLERKRVLTATEITEWGRIKDEMEKMKSATSFTKNQDELLPLRKEDADLIDPETGALRNNLEALQLEKTELFFLAFALDVVSVFKHEEKCLLDQIFRICMRNNIVPDNKFLLDYAVYHHFRSLAWCVRSGIKFGCDMLLYKRGPPFLHAEFAILVIPNNNKEWTTWEDFMAVARVVSGVKKTLVLAYVDLPTQQVFDHVMQIPDITTRFKTLLLHYRVTEVIYKRWSPSRTRD</sequence>
<dbReference type="PANTHER" id="PTHR21227">
    <property type="entry name" value="TRNA-SPLICING ENDONUCLEASE SUBUNIT SEN2"/>
    <property type="match status" value="1"/>
</dbReference>
<dbReference type="Gene3D" id="3.40.1350.10">
    <property type="match status" value="1"/>
</dbReference>
<dbReference type="InterPro" id="IPR006677">
    <property type="entry name" value="tRNA_intron_Endonuc_cat-like"/>
</dbReference>
<dbReference type="GO" id="GO:0005737">
    <property type="term" value="C:cytoplasm"/>
    <property type="evidence" value="ECO:0007669"/>
    <property type="project" value="TreeGrafter"/>
</dbReference>
<dbReference type="GO" id="GO:0000214">
    <property type="term" value="C:tRNA-intron endonuclease complex"/>
    <property type="evidence" value="ECO:0007669"/>
    <property type="project" value="UniProtKB-UniRule"/>
</dbReference>
<dbReference type="InterPro" id="IPR006676">
    <property type="entry name" value="tRNA_splic"/>
</dbReference>
<gene>
    <name evidence="7" type="primary">MPUL0A09950</name>
    <name evidence="7" type="ORF">METSCH_A09950</name>
</gene>
<dbReference type="NCBIfam" id="TIGR00324">
    <property type="entry name" value="endA"/>
    <property type="match status" value="1"/>
</dbReference>
<dbReference type="SUPFAM" id="SSF53032">
    <property type="entry name" value="tRNA-intron endonuclease catalytic domain-like"/>
    <property type="match status" value="1"/>
</dbReference>
<evidence type="ECO:0000259" key="6">
    <source>
        <dbReference type="Pfam" id="PF01974"/>
    </source>
</evidence>
<dbReference type="PIRSF" id="PIRSF011789">
    <property type="entry name" value="tRNA_splic_SEN2"/>
    <property type="match status" value="1"/>
</dbReference>
<name>A0A4P6XKC6_9ASCO</name>
<reference evidence="8" key="1">
    <citation type="submission" date="2019-03" db="EMBL/GenBank/DDBJ databases">
        <title>Snf2 controls pulcherriminic acid biosynthesis and connects pigmentation and antifungal activity of the yeast Metschnikowia pulcherrima.</title>
        <authorList>
            <person name="Gore-Lloyd D."/>
            <person name="Sumann I."/>
            <person name="Brachmann A.O."/>
            <person name="Schneeberger K."/>
            <person name="Ortiz-Merino R.A."/>
            <person name="Moreno-Beltran M."/>
            <person name="Schlaefli M."/>
            <person name="Kirner P."/>
            <person name="Santos Kron A."/>
            <person name="Wolfe K.H."/>
            <person name="Piel J."/>
            <person name="Ahrens C.H."/>
            <person name="Henk D."/>
            <person name="Freimoser F.M."/>
        </authorList>
    </citation>
    <scope>NUCLEOTIDE SEQUENCE [LARGE SCALE GENOMIC DNA]</scope>
    <source>
        <strain evidence="8">APC 1.2</strain>
    </source>
</reference>
<evidence type="ECO:0000256" key="2">
    <source>
        <dbReference type="ARBA" id="ARBA00022694"/>
    </source>
</evidence>
<comment type="similarity">
    <text evidence="1 4">Belongs to the tRNA-intron endonuclease family.</text>
</comment>
<dbReference type="GO" id="GO:0000379">
    <property type="term" value="P:tRNA-type intron splice site recognition and cleavage"/>
    <property type="evidence" value="ECO:0007669"/>
    <property type="project" value="TreeGrafter"/>
</dbReference>
<feature type="active site" evidence="5">
    <location>
        <position position="289"/>
    </location>
</feature>
<protein>
    <recommendedName>
        <fullName evidence="4">tRNA-splicing endonuclease subunit Sen2</fullName>
        <ecNumber evidence="4">4.6.1.16</ecNumber>
    </recommendedName>
</protein>
<feature type="active site" evidence="5">
    <location>
        <position position="297"/>
    </location>
</feature>
<dbReference type="EMBL" id="CP034456">
    <property type="protein sequence ID" value="QBM86358.1"/>
    <property type="molecule type" value="Genomic_DNA"/>
</dbReference>
<keyword evidence="7" id="KW-0378">Hydrolase</keyword>
<dbReference type="Proteomes" id="UP000292447">
    <property type="component" value="Chromosome I"/>
</dbReference>
<keyword evidence="3 4" id="KW-0456">Lyase</keyword>
<keyword evidence="8" id="KW-1185">Reference proteome</keyword>
<dbReference type="InterPro" id="IPR011856">
    <property type="entry name" value="tRNA_endonuc-like_dom_sf"/>
</dbReference>
<dbReference type="AlphaFoldDB" id="A0A4P6XKC6"/>
<dbReference type="CDD" id="cd22363">
    <property type="entry name" value="tRNA-intron_lyase_C"/>
    <property type="match status" value="1"/>
</dbReference>
<evidence type="ECO:0000313" key="7">
    <source>
        <dbReference type="EMBL" id="QBM86358.1"/>
    </source>
</evidence>
<dbReference type="GO" id="GO:0000213">
    <property type="term" value="F:tRNA-intron lyase activity"/>
    <property type="evidence" value="ECO:0007669"/>
    <property type="project" value="UniProtKB-UniRule"/>
</dbReference>
<dbReference type="STRING" id="2163413.A0A4P6XKC6"/>
<dbReference type="GO" id="GO:0003676">
    <property type="term" value="F:nucleic acid binding"/>
    <property type="evidence" value="ECO:0007669"/>
    <property type="project" value="InterPro"/>
</dbReference>
<evidence type="ECO:0000256" key="1">
    <source>
        <dbReference type="ARBA" id="ARBA00008078"/>
    </source>
</evidence>
<evidence type="ECO:0000256" key="5">
    <source>
        <dbReference type="PIRSR" id="PIRSR011789-1"/>
    </source>
</evidence>
<dbReference type="InterPro" id="IPR036167">
    <property type="entry name" value="tRNA_intron_Endo_cat-like_sf"/>
</dbReference>
<evidence type="ECO:0000256" key="3">
    <source>
        <dbReference type="ARBA" id="ARBA00023239"/>
    </source>
</evidence>
<evidence type="ECO:0000256" key="4">
    <source>
        <dbReference type="PIRNR" id="PIRNR011789"/>
    </source>
</evidence>
<keyword evidence="7" id="KW-0255">Endonuclease</keyword>
<dbReference type="PANTHER" id="PTHR21227:SF0">
    <property type="entry name" value="TRNA-SPLICING ENDONUCLEASE SUBUNIT SEN2"/>
    <property type="match status" value="1"/>
</dbReference>
<comment type="function">
    <text evidence="4">Constitutes one of the two catalytic subunit of the tRNA-splicing endonuclease complex, a complex responsible for identification and cleavage of the splice sites in pre-tRNA. It cleaves pre-tRNA at the 5'- and 3'-splice sites to release the intron. The products are an intron and two tRNA half-molecules bearing 2',3'-cyclic phosphate and 5'-OH termini. There are no conserved sequences at the splice sites, but the intron is invariably located at the same site in the gene, placing the splice sites an invariant distance from the constant structural features of the tRNA body.</text>
</comment>
<feature type="active site" evidence="5">
    <location>
        <position position="330"/>
    </location>
</feature>
<evidence type="ECO:0000313" key="8">
    <source>
        <dbReference type="Proteomes" id="UP000292447"/>
    </source>
</evidence>
<proteinExistence type="inferred from homology"/>